<feature type="transmembrane region" description="Helical" evidence="8">
    <location>
        <begin position="131"/>
        <end position="152"/>
    </location>
</feature>
<evidence type="ECO:0000256" key="6">
    <source>
        <dbReference type="ARBA" id="ARBA00023136"/>
    </source>
</evidence>
<evidence type="ECO:0000256" key="1">
    <source>
        <dbReference type="ARBA" id="ARBA00004127"/>
    </source>
</evidence>
<dbReference type="EMBL" id="ML220142">
    <property type="protein sequence ID" value="TGZ78412.1"/>
    <property type="molecule type" value="Genomic_DNA"/>
</dbReference>
<feature type="domain" description="Major facilitator superfamily (MFS) profile" evidence="9">
    <location>
        <begin position="100"/>
        <end position="476"/>
    </location>
</feature>
<dbReference type="FunFam" id="1.20.1250.20:FF:000286">
    <property type="entry name" value="MFS efflux transporter"/>
    <property type="match status" value="1"/>
</dbReference>
<dbReference type="PROSITE" id="PS50850">
    <property type="entry name" value="MFS"/>
    <property type="match status" value="1"/>
</dbReference>
<evidence type="ECO:0000259" key="9">
    <source>
        <dbReference type="PROSITE" id="PS50850"/>
    </source>
</evidence>
<dbReference type="FunCoup" id="A0A4S2MMW2">
    <property type="interactions" value="13"/>
</dbReference>
<dbReference type="Proteomes" id="UP000298138">
    <property type="component" value="Unassembled WGS sequence"/>
</dbReference>
<dbReference type="InterPro" id="IPR051788">
    <property type="entry name" value="MFS_Transporter"/>
</dbReference>
<feature type="transmembrane region" description="Helical" evidence="8">
    <location>
        <begin position="423"/>
        <end position="447"/>
    </location>
</feature>
<proteinExistence type="inferred from homology"/>
<dbReference type="InterPro" id="IPR036259">
    <property type="entry name" value="MFS_trans_sf"/>
</dbReference>
<evidence type="ECO:0000256" key="5">
    <source>
        <dbReference type="ARBA" id="ARBA00022989"/>
    </source>
</evidence>
<dbReference type="GO" id="GO:0016020">
    <property type="term" value="C:membrane"/>
    <property type="evidence" value="ECO:0007669"/>
    <property type="project" value="TreeGrafter"/>
</dbReference>
<dbReference type="InterPro" id="IPR011701">
    <property type="entry name" value="MFS"/>
</dbReference>
<dbReference type="SUPFAM" id="SSF103473">
    <property type="entry name" value="MFS general substrate transporter"/>
    <property type="match status" value="1"/>
</dbReference>
<evidence type="ECO:0000256" key="2">
    <source>
        <dbReference type="ARBA" id="ARBA00008335"/>
    </source>
</evidence>
<evidence type="ECO:0000256" key="7">
    <source>
        <dbReference type="SAM" id="MobiDB-lite"/>
    </source>
</evidence>
<feature type="region of interest" description="Disordered" evidence="7">
    <location>
        <begin position="61"/>
        <end position="81"/>
    </location>
</feature>
<keyword evidence="4 8" id="KW-0812">Transmembrane</keyword>
<name>A0A4S2MMW2_9PEZI</name>
<feature type="transmembrane region" description="Helical" evidence="8">
    <location>
        <begin position="183"/>
        <end position="201"/>
    </location>
</feature>
<feature type="transmembrane region" description="Helical" evidence="8">
    <location>
        <begin position="159"/>
        <end position="177"/>
    </location>
</feature>
<reference evidence="10 11" key="1">
    <citation type="submission" date="2019-04" db="EMBL/GenBank/DDBJ databases">
        <title>Comparative genomics and transcriptomics to analyze fruiting body development in filamentous ascomycetes.</title>
        <authorList>
            <consortium name="DOE Joint Genome Institute"/>
            <person name="Lutkenhaus R."/>
            <person name="Traeger S."/>
            <person name="Breuer J."/>
            <person name="Kuo A."/>
            <person name="Lipzen A."/>
            <person name="Pangilinan J."/>
            <person name="Dilworth D."/>
            <person name="Sandor L."/>
            <person name="Poggeler S."/>
            <person name="Barry K."/>
            <person name="Grigoriev I.V."/>
            <person name="Nowrousian M."/>
        </authorList>
    </citation>
    <scope>NUCLEOTIDE SEQUENCE [LARGE SCALE GENOMIC DNA]</scope>
    <source>
        <strain evidence="10 11">CBS 389.68</strain>
    </source>
</reference>
<dbReference type="PANTHER" id="PTHR23514:SF3">
    <property type="entry name" value="BYPASS OF STOP CODON PROTEIN 6"/>
    <property type="match status" value="1"/>
</dbReference>
<keyword evidence="3" id="KW-0813">Transport</keyword>
<accession>A0A4S2MMW2</accession>
<evidence type="ECO:0000256" key="4">
    <source>
        <dbReference type="ARBA" id="ARBA00022692"/>
    </source>
</evidence>
<keyword evidence="11" id="KW-1185">Reference proteome</keyword>
<protein>
    <submittedName>
        <fullName evidence="10">MFS general substrate transporter</fullName>
    </submittedName>
</protein>
<feature type="transmembrane region" description="Helical" evidence="8">
    <location>
        <begin position="365"/>
        <end position="383"/>
    </location>
</feature>
<dbReference type="OrthoDB" id="413079at2759"/>
<keyword evidence="6 8" id="KW-0472">Membrane</keyword>
<organism evidence="10 11">
    <name type="scientific">Ascodesmis nigricans</name>
    <dbReference type="NCBI Taxonomy" id="341454"/>
    <lineage>
        <taxon>Eukaryota</taxon>
        <taxon>Fungi</taxon>
        <taxon>Dikarya</taxon>
        <taxon>Ascomycota</taxon>
        <taxon>Pezizomycotina</taxon>
        <taxon>Pezizomycetes</taxon>
        <taxon>Pezizales</taxon>
        <taxon>Ascodesmidaceae</taxon>
        <taxon>Ascodesmis</taxon>
    </lineage>
</organism>
<dbReference type="GO" id="GO:0022857">
    <property type="term" value="F:transmembrane transporter activity"/>
    <property type="evidence" value="ECO:0007669"/>
    <property type="project" value="InterPro"/>
</dbReference>
<evidence type="ECO:0000313" key="11">
    <source>
        <dbReference type="Proteomes" id="UP000298138"/>
    </source>
</evidence>
<feature type="transmembrane region" description="Helical" evidence="8">
    <location>
        <begin position="252"/>
        <end position="272"/>
    </location>
</feature>
<dbReference type="PANTHER" id="PTHR23514">
    <property type="entry name" value="BYPASS OF STOP CODON PROTEIN 6"/>
    <property type="match status" value="1"/>
</dbReference>
<evidence type="ECO:0000256" key="8">
    <source>
        <dbReference type="SAM" id="Phobius"/>
    </source>
</evidence>
<evidence type="ECO:0000313" key="10">
    <source>
        <dbReference type="EMBL" id="TGZ78412.1"/>
    </source>
</evidence>
<sequence length="480" mass="52161">MSSCQQYSLIQLSIPYASVVYNPRVTKGSGPASNQVCHQSPRTSGRDFLKRELNQSIAFTGAPGRHPTSLEDPQIYNPPTDPAPPTATTIPLSARTLKSPLLAAHFSVFLIGLNDAALGPLIPYLQPSYNIGLTFVAIVYICNFCGWILAAFTNAHMTARFGVGGAITFGGCIQLLAHSLQFWRPPFPVFVFSFFLAGWGIGYQDAQANAFVGGINESHRWLGLLHGVYGVGALVAPLIATNVASRSERWERFYCVPFALAVVNLGLLGWGFRGLVRSGRVPVGDAQKDLKRVLARREVWLMALFFFCYVGTEVTAGGWVVEFLIRVRNGAPSKVGYVASGFWGGLTVGRLVLAEPTHRFGDRRMVFLYLVLAIGAQLIFWFVPNLITSAVMISILGFLLGPFFPTGVLVSMRLMPRELHVPAIGFMSSMGQAGSAAFPFLTGAIAAKKGVKVLQPILVALLVAMIILWKLIPKVAKRTD</sequence>
<dbReference type="Gene3D" id="1.20.1250.20">
    <property type="entry name" value="MFS general substrate transporter like domains"/>
    <property type="match status" value="2"/>
</dbReference>
<dbReference type="InterPro" id="IPR020846">
    <property type="entry name" value="MFS_dom"/>
</dbReference>
<feature type="transmembrane region" description="Helical" evidence="8">
    <location>
        <begin position="453"/>
        <end position="472"/>
    </location>
</feature>
<comment type="subcellular location">
    <subcellularLocation>
        <location evidence="1">Endomembrane system</location>
        <topology evidence="1">Multi-pass membrane protein</topology>
    </subcellularLocation>
</comment>
<evidence type="ECO:0000256" key="3">
    <source>
        <dbReference type="ARBA" id="ARBA00022448"/>
    </source>
</evidence>
<feature type="transmembrane region" description="Helical" evidence="8">
    <location>
        <begin position="101"/>
        <end position="125"/>
    </location>
</feature>
<dbReference type="Pfam" id="PF07690">
    <property type="entry name" value="MFS_1"/>
    <property type="match status" value="1"/>
</dbReference>
<dbReference type="GO" id="GO:0012505">
    <property type="term" value="C:endomembrane system"/>
    <property type="evidence" value="ECO:0007669"/>
    <property type="project" value="UniProtKB-SubCell"/>
</dbReference>
<dbReference type="STRING" id="341454.A0A4S2MMW2"/>
<feature type="transmembrane region" description="Helical" evidence="8">
    <location>
        <begin position="389"/>
        <end position="411"/>
    </location>
</feature>
<feature type="transmembrane region" description="Helical" evidence="8">
    <location>
        <begin position="221"/>
        <end position="240"/>
    </location>
</feature>
<gene>
    <name evidence="10" type="ORF">EX30DRAFT_356077</name>
</gene>
<comment type="similarity">
    <text evidence="2">Belongs to the major facilitator superfamily.</text>
</comment>
<feature type="transmembrane region" description="Helical" evidence="8">
    <location>
        <begin position="335"/>
        <end position="353"/>
    </location>
</feature>
<dbReference type="InParanoid" id="A0A4S2MMW2"/>
<keyword evidence="5 8" id="KW-1133">Transmembrane helix</keyword>
<dbReference type="AlphaFoldDB" id="A0A4S2MMW2"/>
<feature type="transmembrane region" description="Helical" evidence="8">
    <location>
        <begin position="299"/>
        <end position="320"/>
    </location>
</feature>